<gene>
    <name evidence="1" type="ORF">GFSPODELE1_LOCUS9431</name>
</gene>
<organism evidence="1 2">
    <name type="scientific">Somion occarium</name>
    <dbReference type="NCBI Taxonomy" id="3059160"/>
    <lineage>
        <taxon>Eukaryota</taxon>
        <taxon>Fungi</taxon>
        <taxon>Dikarya</taxon>
        <taxon>Basidiomycota</taxon>
        <taxon>Agaricomycotina</taxon>
        <taxon>Agaricomycetes</taxon>
        <taxon>Polyporales</taxon>
        <taxon>Cerrenaceae</taxon>
        <taxon>Somion</taxon>
    </lineage>
</organism>
<dbReference type="PANTHER" id="PTHR35179:SF2">
    <property type="entry name" value="START DOMAIN-CONTAINING PROTEIN"/>
    <property type="match status" value="1"/>
</dbReference>
<proteinExistence type="predicted"/>
<reference evidence="2" key="1">
    <citation type="submission" date="2024-04" db="EMBL/GenBank/DDBJ databases">
        <authorList>
            <person name="Shaw F."/>
            <person name="Minotto A."/>
        </authorList>
    </citation>
    <scope>NUCLEOTIDE SEQUENCE [LARGE SCALE GENOMIC DNA]</scope>
</reference>
<name>A0ABP1E0W6_9APHY</name>
<evidence type="ECO:0000313" key="1">
    <source>
        <dbReference type="EMBL" id="CAL1713705.1"/>
    </source>
</evidence>
<protein>
    <submittedName>
        <fullName evidence="1">Uncharacterized protein</fullName>
    </submittedName>
</protein>
<dbReference type="PANTHER" id="PTHR35179">
    <property type="entry name" value="PROTEIN CBG02620"/>
    <property type="match status" value="1"/>
</dbReference>
<dbReference type="Proteomes" id="UP001497453">
    <property type="component" value="Chromosome 7"/>
</dbReference>
<dbReference type="EMBL" id="OZ037950">
    <property type="protein sequence ID" value="CAL1713705.1"/>
    <property type="molecule type" value="Genomic_DNA"/>
</dbReference>
<accession>A0ABP1E0W6</accession>
<keyword evidence="2" id="KW-1185">Reference proteome</keyword>
<evidence type="ECO:0000313" key="2">
    <source>
        <dbReference type="Proteomes" id="UP001497453"/>
    </source>
</evidence>
<sequence>MAGRIHAVPISPGVTAPFAPRHILEGLREGSLFPLGKPCDLPKYDGEVTIRDVVYVASYNWVDAAHPTIVVPGSPRLWVERPLPFLVQPDYYSSQIHVDQHAYRMPQNPMLPMFRAADIMMALEPGNSTIDWSSVDIVTDRNSLRKLLRWIDFVETGAYWKRPPWDFRIDTQLVGQKTIILQRWQESAFQTVDWGSYGETYETAATRSAEGFKGSLGHHRIIKYDFDGLIMVVRYECDAAKEDSQSAWNMDDDDLSGILSALSVSARTLMKSEDIKVLRGGEVIAQDAIVELKTHKEGGRINWKKTYPQLFLSQTSHCHVATHSDGLFHNVTKHESGDACMTTYAGTNEARLRQLRRVLEHTREIVVEEDVAARLSLVCQNGWLDVRQRIKEDDLLPKDVLARFVV</sequence>